<dbReference type="CDD" id="cd04256">
    <property type="entry name" value="AAK_P5CS_ProBA"/>
    <property type="match status" value="1"/>
</dbReference>
<dbReference type="Gene3D" id="3.40.1160.10">
    <property type="entry name" value="Acetylglutamate kinase-like"/>
    <property type="match status" value="2"/>
</dbReference>
<feature type="domain" description="Aspartate/glutamate/uridylate kinase" evidence="18">
    <location>
        <begin position="66"/>
        <end position="324"/>
    </location>
</feature>
<evidence type="ECO:0000313" key="19">
    <source>
        <dbReference type="EMBL" id="CAH0399886.1"/>
    </source>
</evidence>
<evidence type="ECO:0000256" key="9">
    <source>
        <dbReference type="ARBA" id="ARBA00022777"/>
    </source>
</evidence>
<comment type="catalytic activity">
    <reaction evidence="15 16">
        <text>L-glutamate + ATP = L-glutamyl 5-phosphate + ADP</text>
        <dbReference type="Rhea" id="RHEA:14877"/>
        <dbReference type="ChEBI" id="CHEBI:29985"/>
        <dbReference type="ChEBI" id="CHEBI:30616"/>
        <dbReference type="ChEBI" id="CHEBI:58274"/>
        <dbReference type="ChEBI" id="CHEBI:456216"/>
        <dbReference type="EC" id="2.7.2.11"/>
    </reaction>
</comment>
<keyword evidence="12 16" id="KW-0560">Oxidoreductase</keyword>
<evidence type="ECO:0000256" key="3">
    <source>
        <dbReference type="ARBA" id="ARBA00006300"/>
    </source>
</evidence>
<evidence type="ECO:0000256" key="4">
    <source>
        <dbReference type="ARBA" id="ARBA00009302"/>
    </source>
</evidence>
<dbReference type="HAMAP" id="MF_00412">
    <property type="entry name" value="ProA"/>
    <property type="match status" value="1"/>
</dbReference>
<dbReference type="CDD" id="cd07079">
    <property type="entry name" value="ALDH_F18-19_ProA-GPR"/>
    <property type="match status" value="1"/>
</dbReference>
<dbReference type="SUPFAM" id="SSF53633">
    <property type="entry name" value="Carbamate kinase-like"/>
    <property type="match status" value="1"/>
</dbReference>
<comment type="similarity">
    <text evidence="3 16">In the C-terminal section; belongs to the gamma-glutamyl phosphate reductase family.</text>
</comment>
<dbReference type="Proteomes" id="UP001153292">
    <property type="component" value="Chromosome 15"/>
</dbReference>
<evidence type="ECO:0000256" key="15">
    <source>
        <dbReference type="ARBA" id="ARBA00049141"/>
    </source>
</evidence>
<evidence type="ECO:0000256" key="7">
    <source>
        <dbReference type="ARBA" id="ARBA00022679"/>
    </source>
</evidence>
<comment type="catalytic activity">
    <reaction evidence="14 16">
        <text>L-glutamate 5-semialdehyde + phosphate + NADP(+) = L-glutamyl 5-phosphate + NADPH + H(+)</text>
        <dbReference type="Rhea" id="RHEA:19541"/>
        <dbReference type="ChEBI" id="CHEBI:15378"/>
        <dbReference type="ChEBI" id="CHEBI:43474"/>
        <dbReference type="ChEBI" id="CHEBI:57783"/>
        <dbReference type="ChEBI" id="CHEBI:58066"/>
        <dbReference type="ChEBI" id="CHEBI:58274"/>
        <dbReference type="ChEBI" id="CHEBI:58349"/>
        <dbReference type="EC" id="1.2.1.41"/>
    </reaction>
</comment>
<evidence type="ECO:0000256" key="10">
    <source>
        <dbReference type="ARBA" id="ARBA00022840"/>
    </source>
</evidence>
<dbReference type="InterPro" id="IPR005715">
    <property type="entry name" value="Glu_5kinase/COase_Synthase"/>
</dbReference>
<sequence length="782" mass="85150">MLKVFGGRVVKKFCGRRLYTVVGHDKLPAIGVNVQEGVNVDKRTLASAERKQRTFTDRSQLKYARRLVVKLGSAVITREDGIGLALGRLASIVEQVAECHHEGRECIMVTSGAVAFGRQKLTQELLMSLSMRETLSPSDHTREDAGSILDPRAAAAVGQSELMSMYDAMFSQYNVKIAQVLVTKPDFYNEETRKNLFCTLSELISLNIVPIVNTNDAVSPPMYIHDDSVVPGTGKKGIGIKDNDSLSALLAAEIQSDLLIMMSDVDGIYNKPPWEDGARMMHTYSSKEQVQFGHKSKVGTGGMDSKVNAATWAMARGVSVVICNGMQEKAIKTIISGRKVGTFFTDCPSNSSNSVDVMAENARTGSRVLQQLSPVDRASAIHTLAELLVDKQDKILEANNKDLEEATKGGVAKPLLDRLSLSSGKLKTLSIGLKQIADSSYDNVGRVLRKTKLAENLVLRQVTVPIGVLLVIFESRPDSLPQVAALAMASANGLLLKGGKEAAYSNKALMELVKESLASVGAEEAISLVSTREEISDLLSMEKHIDLIIPRGSSELVRNIQKQSQHIPVLGHAEGICHVYLDKDADPVKALKIVRDAKCDYPAACNAMETLLIHEEHILGSLFTDICNMLKKEGVKIHAGPKLSSQLTFGPPPAKTMRHEYGALECCIEVVKDMDDAIDHIHKFGSSHTDVIVTENESTAKKFLTSVDSACVFHNVSSRFADGFRFGLGAEVGISTARIHARGPVGVEGLLTTKWILEGTDHTAAEFNECKRTWLHEKLPIN</sequence>
<evidence type="ECO:0000256" key="1">
    <source>
        <dbReference type="ARBA" id="ARBA00004985"/>
    </source>
</evidence>
<keyword evidence="9 16" id="KW-0418">Kinase</keyword>
<evidence type="ECO:0000256" key="5">
    <source>
        <dbReference type="ARBA" id="ARBA00022605"/>
    </source>
</evidence>
<keyword evidence="11 16" id="KW-0521">NADP</keyword>
<dbReference type="SUPFAM" id="SSF53720">
    <property type="entry name" value="ALDH-like"/>
    <property type="match status" value="1"/>
</dbReference>
<dbReference type="EMBL" id="OU963908">
    <property type="protein sequence ID" value="CAH0399886.1"/>
    <property type="molecule type" value="Genomic_DNA"/>
</dbReference>
<dbReference type="InterPro" id="IPR020593">
    <property type="entry name" value="G-glutamylP_reductase_CS"/>
</dbReference>
<comment type="pathway">
    <text evidence="1 16">Amino-acid biosynthesis; L-proline biosynthesis; L-glutamate 5-semialdehyde from L-glutamate: step 2/2.</text>
</comment>
<evidence type="ECO:0000256" key="8">
    <source>
        <dbReference type="ARBA" id="ARBA00022741"/>
    </source>
</evidence>
<keyword evidence="7 16" id="KW-0808">Transferase</keyword>
<evidence type="ECO:0000256" key="12">
    <source>
        <dbReference type="ARBA" id="ARBA00023002"/>
    </source>
</evidence>
<keyword evidence="6 16" id="KW-0641">Proline biosynthesis</keyword>
<dbReference type="PROSITE" id="PS01223">
    <property type="entry name" value="PROA"/>
    <property type="match status" value="1"/>
</dbReference>
<keyword evidence="20" id="KW-1185">Reference proteome</keyword>
<dbReference type="NCBIfam" id="TIGR01092">
    <property type="entry name" value="P5CS"/>
    <property type="match status" value="1"/>
</dbReference>
<dbReference type="NCBIfam" id="TIGR00407">
    <property type="entry name" value="proA"/>
    <property type="match status" value="1"/>
</dbReference>
<evidence type="ECO:0000256" key="16">
    <source>
        <dbReference type="PIRNR" id="PIRNR036429"/>
    </source>
</evidence>
<dbReference type="Gene3D" id="3.40.309.10">
    <property type="entry name" value="Aldehyde Dehydrogenase, Chain A, domain 2"/>
    <property type="match status" value="1"/>
</dbReference>
<dbReference type="Pfam" id="PF00696">
    <property type="entry name" value="AA_kinase"/>
    <property type="match status" value="1"/>
</dbReference>
<accession>A0ABN8B0B8</accession>
<evidence type="ECO:0000256" key="6">
    <source>
        <dbReference type="ARBA" id="ARBA00022650"/>
    </source>
</evidence>
<evidence type="ECO:0000256" key="2">
    <source>
        <dbReference type="ARBA" id="ARBA00005185"/>
    </source>
</evidence>
<dbReference type="NCBIfam" id="TIGR01027">
    <property type="entry name" value="proB"/>
    <property type="match status" value="1"/>
</dbReference>
<evidence type="ECO:0000256" key="13">
    <source>
        <dbReference type="ARBA" id="ARBA00023268"/>
    </source>
</evidence>
<evidence type="ECO:0000259" key="18">
    <source>
        <dbReference type="Pfam" id="PF00696"/>
    </source>
</evidence>
<dbReference type="InterPro" id="IPR016163">
    <property type="entry name" value="Ald_DH_C"/>
</dbReference>
<organism evidence="19 20">
    <name type="scientific">Chilo suppressalis</name>
    <name type="common">Asiatic rice borer moth</name>
    <dbReference type="NCBI Taxonomy" id="168631"/>
    <lineage>
        <taxon>Eukaryota</taxon>
        <taxon>Metazoa</taxon>
        <taxon>Ecdysozoa</taxon>
        <taxon>Arthropoda</taxon>
        <taxon>Hexapoda</taxon>
        <taxon>Insecta</taxon>
        <taxon>Pterygota</taxon>
        <taxon>Neoptera</taxon>
        <taxon>Endopterygota</taxon>
        <taxon>Lepidoptera</taxon>
        <taxon>Glossata</taxon>
        <taxon>Ditrysia</taxon>
        <taxon>Pyraloidea</taxon>
        <taxon>Crambidae</taxon>
        <taxon>Crambinae</taxon>
        <taxon>Chilo</taxon>
    </lineage>
</organism>
<dbReference type="PANTHER" id="PTHR11063">
    <property type="entry name" value="GLUTAMATE SEMIALDEHYDE DEHYDROGENASE"/>
    <property type="match status" value="1"/>
</dbReference>
<keyword evidence="10 16" id="KW-0067">ATP-binding</keyword>
<dbReference type="NCBIfam" id="NF001221">
    <property type="entry name" value="PRK00197.1"/>
    <property type="match status" value="1"/>
</dbReference>
<evidence type="ECO:0000256" key="11">
    <source>
        <dbReference type="ARBA" id="ARBA00022857"/>
    </source>
</evidence>
<dbReference type="InterPro" id="IPR019797">
    <property type="entry name" value="Glutamate_5-kinase_CS"/>
</dbReference>
<dbReference type="InterPro" id="IPR036393">
    <property type="entry name" value="AceGlu_kinase-like_sf"/>
</dbReference>
<reference evidence="19" key="1">
    <citation type="submission" date="2021-12" db="EMBL/GenBank/DDBJ databases">
        <authorList>
            <person name="King R."/>
        </authorList>
    </citation>
    <scope>NUCLEOTIDE SEQUENCE</scope>
</reference>
<dbReference type="InterPro" id="IPR005766">
    <property type="entry name" value="P5_carboxy_syn"/>
</dbReference>
<dbReference type="InterPro" id="IPR000965">
    <property type="entry name" value="GPR_dom"/>
</dbReference>
<evidence type="ECO:0000259" key="17">
    <source>
        <dbReference type="Pfam" id="PF00171"/>
    </source>
</evidence>
<dbReference type="PIRSF" id="PIRSF036429">
    <property type="entry name" value="P5C_syn"/>
    <property type="match status" value="1"/>
</dbReference>
<keyword evidence="8 16" id="KW-0547">Nucleotide-binding</keyword>
<dbReference type="InterPro" id="IPR016161">
    <property type="entry name" value="Ald_DH/histidinol_DH"/>
</dbReference>
<dbReference type="EC" id="2.7.2.11" evidence="16"/>
<keyword evidence="5 16" id="KW-0028">Amino-acid biosynthesis</keyword>
<dbReference type="HAMAP" id="MF_00456">
    <property type="entry name" value="ProB"/>
    <property type="match status" value="1"/>
</dbReference>
<dbReference type="InterPro" id="IPR001057">
    <property type="entry name" value="Glu/AcGlu_kinase"/>
</dbReference>
<dbReference type="PANTHER" id="PTHR11063:SF8">
    <property type="entry name" value="DELTA-1-PYRROLINE-5-CARBOXYLATE SYNTHASE"/>
    <property type="match status" value="1"/>
</dbReference>
<dbReference type="PROSITE" id="PS00902">
    <property type="entry name" value="GLUTAMATE_5_KINASE"/>
    <property type="match status" value="1"/>
</dbReference>
<protein>
    <recommendedName>
        <fullName evidence="16">Delta-1-pyrroline-5-carboxylate synthase</fullName>
    </recommendedName>
    <domain>
        <recommendedName>
            <fullName evidence="16">Glutamate 5-kinase</fullName>
            <shortName evidence="16">GK</shortName>
            <ecNumber evidence="16">2.7.2.11</ecNumber>
        </recommendedName>
        <alternativeName>
            <fullName evidence="16">Gamma-glutamyl kinase</fullName>
        </alternativeName>
    </domain>
    <domain>
        <recommendedName>
            <fullName evidence="16">Gamma-glutamyl phosphate reductase</fullName>
            <shortName evidence="16">GPR</shortName>
            <ecNumber evidence="16">1.2.1.41</ecNumber>
        </recommendedName>
        <alternativeName>
            <fullName evidence="16">Glutamate-5-semialdehyde dehydrogenase</fullName>
        </alternativeName>
        <alternativeName>
            <fullName evidence="16">Glutamyl-gamma-semialdehyde dehydrogenase</fullName>
        </alternativeName>
    </domain>
</protein>
<dbReference type="Gene3D" id="3.40.605.10">
    <property type="entry name" value="Aldehyde Dehydrogenase, Chain A, domain 1"/>
    <property type="match status" value="1"/>
</dbReference>
<dbReference type="InterPro" id="IPR015590">
    <property type="entry name" value="Aldehyde_DH_dom"/>
</dbReference>
<dbReference type="InterPro" id="IPR016162">
    <property type="entry name" value="Ald_DH_N"/>
</dbReference>
<proteinExistence type="inferred from homology"/>
<dbReference type="Pfam" id="PF00171">
    <property type="entry name" value="Aldedh"/>
    <property type="match status" value="1"/>
</dbReference>
<name>A0ABN8B0B8_CHISP</name>
<comment type="pathway">
    <text evidence="2 16">Amino-acid biosynthesis; L-proline biosynthesis; L-glutamate 5-semialdehyde from L-glutamate: step 1/2.</text>
</comment>
<evidence type="ECO:0000313" key="20">
    <source>
        <dbReference type="Proteomes" id="UP001153292"/>
    </source>
</evidence>
<dbReference type="InterPro" id="IPR001048">
    <property type="entry name" value="Asp/Glu/Uridylate_kinase"/>
</dbReference>
<comment type="similarity">
    <text evidence="4 16">In the N-terminal section; belongs to the glutamate 5-kinase family.</text>
</comment>
<gene>
    <name evidence="19" type="ORF">CHILSU_LOCUS3056</name>
</gene>
<dbReference type="InterPro" id="IPR041744">
    <property type="entry name" value="G5K_ProBA"/>
</dbReference>
<dbReference type="PRINTS" id="PR00474">
    <property type="entry name" value="GLU5KINASE"/>
</dbReference>
<evidence type="ECO:0000256" key="14">
    <source>
        <dbReference type="ARBA" id="ARBA00049024"/>
    </source>
</evidence>
<keyword evidence="13" id="KW-0511">Multifunctional enzyme</keyword>
<feature type="domain" description="Aldehyde dehydrogenase" evidence="17">
    <location>
        <begin position="342"/>
        <end position="651"/>
    </location>
</feature>
<dbReference type="EC" id="1.2.1.41" evidence="16"/>